<evidence type="ECO:0000313" key="4">
    <source>
        <dbReference type="Proteomes" id="UP000006727"/>
    </source>
</evidence>
<feature type="region of interest" description="Disordered" evidence="1">
    <location>
        <begin position="33"/>
        <end position="52"/>
    </location>
</feature>
<dbReference type="EnsemblPlants" id="Pp3c14_4040V3.2">
    <property type="protein sequence ID" value="PAC:32960890.CDS.1"/>
    <property type="gene ID" value="Pp3c14_4040"/>
</dbReference>
<dbReference type="Gramene" id="Pp3c14_4040V3.2">
    <property type="protein sequence ID" value="PAC:32960890.CDS.1"/>
    <property type="gene ID" value="Pp3c14_4040"/>
</dbReference>
<dbReference type="EnsemblPlants" id="Pp3c14_4040V3.1">
    <property type="protein sequence ID" value="PAC:32960889.CDS.1"/>
    <property type="gene ID" value="Pp3c14_4040"/>
</dbReference>
<gene>
    <name evidence="2" type="ORF">PHYPA_017981</name>
</gene>
<proteinExistence type="predicted"/>
<reference evidence="2 4" key="2">
    <citation type="journal article" date="2018" name="Plant J.">
        <title>The Physcomitrella patens chromosome-scale assembly reveals moss genome structure and evolution.</title>
        <authorList>
            <person name="Lang D."/>
            <person name="Ullrich K.K."/>
            <person name="Murat F."/>
            <person name="Fuchs J."/>
            <person name="Jenkins J."/>
            <person name="Haas F.B."/>
            <person name="Piednoel M."/>
            <person name="Gundlach H."/>
            <person name="Van Bel M."/>
            <person name="Meyberg R."/>
            <person name="Vives C."/>
            <person name="Morata J."/>
            <person name="Symeonidi A."/>
            <person name="Hiss M."/>
            <person name="Muchero W."/>
            <person name="Kamisugi Y."/>
            <person name="Saleh O."/>
            <person name="Blanc G."/>
            <person name="Decker E.L."/>
            <person name="van Gessel N."/>
            <person name="Grimwood J."/>
            <person name="Hayes R.D."/>
            <person name="Graham S.W."/>
            <person name="Gunter L.E."/>
            <person name="McDaniel S.F."/>
            <person name="Hoernstein S.N.W."/>
            <person name="Larsson A."/>
            <person name="Li F.W."/>
            <person name="Perroud P.F."/>
            <person name="Phillips J."/>
            <person name="Ranjan P."/>
            <person name="Rokshar D.S."/>
            <person name="Rothfels C.J."/>
            <person name="Schneider L."/>
            <person name="Shu S."/>
            <person name="Stevenson D.W."/>
            <person name="Thummler F."/>
            <person name="Tillich M."/>
            <person name="Villarreal Aguilar J.C."/>
            <person name="Widiez T."/>
            <person name="Wong G.K."/>
            <person name="Wymore A."/>
            <person name="Zhang Y."/>
            <person name="Zimmer A.D."/>
            <person name="Quatrano R.S."/>
            <person name="Mayer K.F.X."/>
            <person name="Goodstein D."/>
            <person name="Casacuberta J.M."/>
            <person name="Vandepoele K."/>
            <person name="Reski R."/>
            <person name="Cuming A.C."/>
            <person name="Tuskan G.A."/>
            <person name="Maumus F."/>
            <person name="Salse J."/>
            <person name="Schmutz J."/>
            <person name="Rensing S.A."/>
        </authorList>
    </citation>
    <scope>NUCLEOTIDE SEQUENCE [LARGE SCALE GENOMIC DNA]</scope>
    <source>
        <strain evidence="3 4">cv. Gransden 2004</strain>
    </source>
</reference>
<protein>
    <submittedName>
        <fullName evidence="2 3">Uncharacterized protein</fullName>
    </submittedName>
</protein>
<reference evidence="2 4" key="1">
    <citation type="journal article" date="2008" name="Science">
        <title>The Physcomitrella genome reveals evolutionary insights into the conquest of land by plants.</title>
        <authorList>
            <person name="Rensing S."/>
            <person name="Lang D."/>
            <person name="Zimmer A."/>
            <person name="Terry A."/>
            <person name="Salamov A."/>
            <person name="Shapiro H."/>
            <person name="Nishiyama T."/>
            <person name="Perroud P.-F."/>
            <person name="Lindquist E."/>
            <person name="Kamisugi Y."/>
            <person name="Tanahashi T."/>
            <person name="Sakakibara K."/>
            <person name="Fujita T."/>
            <person name="Oishi K."/>
            <person name="Shin-I T."/>
            <person name="Kuroki Y."/>
            <person name="Toyoda A."/>
            <person name="Suzuki Y."/>
            <person name="Hashimoto A."/>
            <person name="Yamaguchi K."/>
            <person name="Sugano A."/>
            <person name="Kohara Y."/>
            <person name="Fujiyama A."/>
            <person name="Anterola A."/>
            <person name="Aoki S."/>
            <person name="Ashton N."/>
            <person name="Barbazuk W.B."/>
            <person name="Barker E."/>
            <person name="Bennetzen J."/>
            <person name="Bezanilla M."/>
            <person name="Blankenship R."/>
            <person name="Cho S.H."/>
            <person name="Dutcher S."/>
            <person name="Estelle M."/>
            <person name="Fawcett J.A."/>
            <person name="Gundlach H."/>
            <person name="Hanada K."/>
            <person name="Heyl A."/>
            <person name="Hicks K.A."/>
            <person name="Hugh J."/>
            <person name="Lohr M."/>
            <person name="Mayer K."/>
            <person name="Melkozernov A."/>
            <person name="Murata T."/>
            <person name="Nelson D."/>
            <person name="Pils B."/>
            <person name="Prigge M."/>
            <person name="Reiss B."/>
            <person name="Renner T."/>
            <person name="Rombauts S."/>
            <person name="Rushton P."/>
            <person name="Sanderfoot A."/>
            <person name="Schween G."/>
            <person name="Shiu S.-H."/>
            <person name="Stueber K."/>
            <person name="Theodoulou F.L."/>
            <person name="Tu H."/>
            <person name="Van de Peer Y."/>
            <person name="Verrier P.J."/>
            <person name="Waters E."/>
            <person name="Wood A."/>
            <person name="Yang L."/>
            <person name="Cove D."/>
            <person name="Cuming A."/>
            <person name="Hasebe M."/>
            <person name="Lucas S."/>
            <person name="Mishler D.B."/>
            <person name="Reski R."/>
            <person name="Grigoriev I."/>
            <person name="Quatrano R.S."/>
            <person name="Boore J.L."/>
        </authorList>
    </citation>
    <scope>NUCLEOTIDE SEQUENCE [LARGE SCALE GENOMIC DNA]</scope>
    <source>
        <strain evidence="3 4">cv. Gransden 2004</strain>
    </source>
</reference>
<reference evidence="3" key="3">
    <citation type="submission" date="2020-12" db="UniProtKB">
        <authorList>
            <consortium name="EnsemblPlants"/>
        </authorList>
    </citation>
    <scope>IDENTIFICATION</scope>
</reference>
<name>A0A2K1JGD6_PHYPA</name>
<evidence type="ECO:0000313" key="3">
    <source>
        <dbReference type="EnsemblPlants" id="PAC:32960889.CDS.1"/>
    </source>
</evidence>
<dbReference type="EMBL" id="ABEU02000014">
    <property type="protein sequence ID" value="PNR40578.1"/>
    <property type="molecule type" value="Genomic_DNA"/>
</dbReference>
<dbReference type="InParanoid" id="A0A2K1JGD6"/>
<feature type="compositionally biased region" description="Basic and acidic residues" evidence="1">
    <location>
        <begin position="41"/>
        <end position="52"/>
    </location>
</feature>
<keyword evidence="4" id="KW-1185">Reference proteome</keyword>
<dbReference type="Gramene" id="Pp3c14_4040V3.1">
    <property type="protein sequence ID" value="PAC:32960889.CDS.1"/>
    <property type="gene ID" value="Pp3c14_4040"/>
</dbReference>
<organism evidence="2">
    <name type="scientific">Physcomitrium patens</name>
    <name type="common">Spreading-leaved earth moss</name>
    <name type="synonym">Physcomitrella patens</name>
    <dbReference type="NCBI Taxonomy" id="3218"/>
    <lineage>
        <taxon>Eukaryota</taxon>
        <taxon>Viridiplantae</taxon>
        <taxon>Streptophyta</taxon>
        <taxon>Embryophyta</taxon>
        <taxon>Bryophyta</taxon>
        <taxon>Bryophytina</taxon>
        <taxon>Bryopsida</taxon>
        <taxon>Funariidae</taxon>
        <taxon>Funariales</taxon>
        <taxon>Funariaceae</taxon>
        <taxon>Physcomitrium</taxon>
    </lineage>
</organism>
<dbReference type="Proteomes" id="UP000006727">
    <property type="component" value="Chromosome 14"/>
</dbReference>
<evidence type="ECO:0000256" key="1">
    <source>
        <dbReference type="SAM" id="MobiDB-lite"/>
    </source>
</evidence>
<sequence>MNASSGCGILSQPDPENPFTCLRRQKLLATQSSQCTASGSHKVETDVDKQAV</sequence>
<dbReference type="AlphaFoldDB" id="A0A2K1JGD6"/>
<evidence type="ECO:0000313" key="2">
    <source>
        <dbReference type="EMBL" id="PNR40578.1"/>
    </source>
</evidence>
<accession>A0A2K1JGD6</accession>